<dbReference type="PANTHER" id="PTHR16276">
    <property type="entry name" value="PENTATRICOPEPTIDE REPEAT DOMAIN-CONTAINING PROTEIN 3"/>
    <property type="match status" value="1"/>
</dbReference>
<proteinExistence type="predicted"/>
<dbReference type="GO" id="GO:0032543">
    <property type="term" value="P:mitochondrial translation"/>
    <property type="evidence" value="ECO:0007669"/>
    <property type="project" value="InterPro"/>
</dbReference>
<name>A0AAW1I9B4_POPJA</name>
<dbReference type="AlphaFoldDB" id="A0AAW1I9B4"/>
<dbReference type="GO" id="GO:0043024">
    <property type="term" value="F:ribosomal small subunit binding"/>
    <property type="evidence" value="ECO:0007669"/>
    <property type="project" value="InterPro"/>
</dbReference>
<dbReference type="InterPro" id="IPR037387">
    <property type="entry name" value="PTCD3"/>
</dbReference>
<accession>A0AAW1I9B4</accession>
<protein>
    <submittedName>
        <fullName evidence="1">Uncharacterized protein</fullName>
    </submittedName>
</protein>
<dbReference type="EMBL" id="JASPKY010000752">
    <property type="protein sequence ID" value="KAK9685760.1"/>
    <property type="molecule type" value="Genomic_DNA"/>
</dbReference>
<gene>
    <name evidence="1" type="ORF">QE152_g37695</name>
</gene>
<comment type="caution">
    <text evidence="1">The sequence shown here is derived from an EMBL/GenBank/DDBJ whole genome shotgun (WGS) entry which is preliminary data.</text>
</comment>
<organism evidence="1 2">
    <name type="scientific">Popillia japonica</name>
    <name type="common">Japanese beetle</name>
    <dbReference type="NCBI Taxonomy" id="7064"/>
    <lineage>
        <taxon>Eukaryota</taxon>
        <taxon>Metazoa</taxon>
        <taxon>Ecdysozoa</taxon>
        <taxon>Arthropoda</taxon>
        <taxon>Hexapoda</taxon>
        <taxon>Insecta</taxon>
        <taxon>Pterygota</taxon>
        <taxon>Neoptera</taxon>
        <taxon>Endopterygota</taxon>
        <taxon>Coleoptera</taxon>
        <taxon>Polyphaga</taxon>
        <taxon>Scarabaeiformia</taxon>
        <taxon>Scarabaeidae</taxon>
        <taxon>Rutelinae</taxon>
        <taxon>Popillia</taxon>
    </lineage>
</organism>
<keyword evidence="2" id="KW-1185">Reference proteome</keyword>
<reference evidence="1 2" key="1">
    <citation type="journal article" date="2024" name="BMC Genomics">
        <title>De novo assembly and annotation of Popillia japonica's genome with initial clues to its potential as an invasive pest.</title>
        <authorList>
            <person name="Cucini C."/>
            <person name="Boschi S."/>
            <person name="Funari R."/>
            <person name="Cardaioli E."/>
            <person name="Iannotti N."/>
            <person name="Marturano G."/>
            <person name="Paoli F."/>
            <person name="Bruttini M."/>
            <person name="Carapelli A."/>
            <person name="Frati F."/>
            <person name="Nardi F."/>
        </authorList>
    </citation>
    <scope>NUCLEOTIDE SEQUENCE [LARGE SCALE GENOMIC DNA]</scope>
    <source>
        <strain evidence="1">DMR45628</strain>
    </source>
</reference>
<dbReference type="PANTHER" id="PTHR16276:SF1">
    <property type="entry name" value="SMALL RIBOSOMAL SUBUNIT PROTEIN MS39"/>
    <property type="match status" value="1"/>
</dbReference>
<sequence length="375" mass="43468">MDLLTAIKTAKLKPNLRTLNAVLESLSLLGVSRNTKNLTLQILTEFKKIGVEPALSSWYYVLNTFCKERGPVSWVLEDILVEIENKEHKIQDLADTFFFVTAMDICRNHLHDKVLAKRVDKLLHYGSNYDLIGDSFKESIYYRHYFILLCQTEPIDTFMEEIYFKLVPHVYVPEPAVMGEILDAIEVSAAMEYIPRIWSDMIIFDHTDREKLINTVLNIMINCHPEDKPDLVEKFGFIAWDIFTRVQNQNEYRTQVVHFTAAILGNILTLLLRNKDFEKATEIMEKLDLDHQKIVGVTRIEPLEMYLDYCIQEKAPSKAITCIRYCAESGFQEAESMAKRLHSELTLNETHLEKLSKIVGSFFIEQSLKKNESTT</sequence>
<dbReference type="Proteomes" id="UP001458880">
    <property type="component" value="Unassembled WGS sequence"/>
</dbReference>
<dbReference type="GO" id="GO:0019843">
    <property type="term" value="F:rRNA binding"/>
    <property type="evidence" value="ECO:0007669"/>
    <property type="project" value="InterPro"/>
</dbReference>
<evidence type="ECO:0000313" key="1">
    <source>
        <dbReference type="EMBL" id="KAK9685760.1"/>
    </source>
</evidence>
<dbReference type="GO" id="GO:0005739">
    <property type="term" value="C:mitochondrion"/>
    <property type="evidence" value="ECO:0007669"/>
    <property type="project" value="InterPro"/>
</dbReference>
<evidence type="ECO:0000313" key="2">
    <source>
        <dbReference type="Proteomes" id="UP001458880"/>
    </source>
</evidence>